<evidence type="ECO:0000313" key="2">
    <source>
        <dbReference type="EMBL" id="MDO1445160.1"/>
    </source>
</evidence>
<organism evidence="2 3">
    <name type="scientific">Rhodocytophaga aerolata</name>
    <dbReference type="NCBI Taxonomy" id="455078"/>
    <lineage>
        <taxon>Bacteria</taxon>
        <taxon>Pseudomonadati</taxon>
        <taxon>Bacteroidota</taxon>
        <taxon>Cytophagia</taxon>
        <taxon>Cytophagales</taxon>
        <taxon>Rhodocytophagaceae</taxon>
        <taxon>Rhodocytophaga</taxon>
    </lineage>
</organism>
<comment type="caution">
    <text evidence="2">The sequence shown here is derived from an EMBL/GenBank/DDBJ whole genome shotgun (WGS) entry which is preliminary data.</text>
</comment>
<evidence type="ECO:0000313" key="3">
    <source>
        <dbReference type="Proteomes" id="UP001168528"/>
    </source>
</evidence>
<dbReference type="RefSeq" id="WP_302035954.1">
    <property type="nucleotide sequence ID" value="NZ_JAUKPO010000001.1"/>
</dbReference>
<gene>
    <name evidence="2" type="ORF">Q0590_02805</name>
</gene>
<feature type="region of interest" description="Disordered" evidence="1">
    <location>
        <begin position="104"/>
        <end position="252"/>
    </location>
</feature>
<sequence length="252" mass="25191">MMTLPAHSHLQLTGTTNLTLLLWVLQLKNSRKEVVPIHLANGNSSQNSDSTSGDKSGTAGAGHTSGNDDGSDDFKATNEEDTGTGMVGSDYVGKATGNMIDDSIADTVSGGGTVGEKTSDVSGTTVGGVTTSEAELGNANSGSDIPKAGKAIKSGEPGASDAGKEPSGALGINDKSPKTAITEDDDQERKAVDRGTGTGAAMNNLNEEDADTGTGSARRGNRAGMPDEDSGTISGGTMTSTGIDDAGLGPEK</sequence>
<evidence type="ECO:0000256" key="1">
    <source>
        <dbReference type="SAM" id="MobiDB-lite"/>
    </source>
</evidence>
<keyword evidence="3" id="KW-1185">Reference proteome</keyword>
<proteinExistence type="predicted"/>
<reference evidence="2" key="1">
    <citation type="submission" date="2023-07" db="EMBL/GenBank/DDBJ databases">
        <title>The genome sequence of Rhodocytophaga aerolata KACC 12507.</title>
        <authorList>
            <person name="Zhang X."/>
        </authorList>
    </citation>
    <scope>NUCLEOTIDE SEQUENCE</scope>
    <source>
        <strain evidence="2">KACC 12507</strain>
    </source>
</reference>
<dbReference type="EMBL" id="JAUKPO010000001">
    <property type="protein sequence ID" value="MDO1445160.1"/>
    <property type="molecule type" value="Genomic_DNA"/>
</dbReference>
<feature type="compositionally biased region" description="Polar residues" evidence="1">
    <location>
        <begin position="41"/>
        <end position="55"/>
    </location>
</feature>
<accession>A0ABT8QZ94</accession>
<feature type="region of interest" description="Disordered" evidence="1">
    <location>
        <begin position="39"/>
        <end position="90"/>
    </location>
</feature>
<protein>
    <submittedName>
        <fullName evidence="2">Uncharacterized protein</fullName>
    </submittedName>
</protein>
<name>A0ABT8QZ94_9BACT</name>
<dbReference type="Proteomes" id="UP001168528">
    <property type="component" value="Unassembled WGS sequence"/>
</dbReference>
<feature type="compositionally biased region" description="Low complexity" evidence="1">
    <location>
        <begin position="120"/>
        <end position="132"/>
    </location>
</feature>
<feature type="compositionally biased region" description="Low complexity" evidence="1">
    <location>
        <begin position="231"/>
        <end position="245"/>
    </location>
</feature>